<comment type="similarity">
    <text evidence="1">Belongs to the GcvT family.</text>
</comment>
<evidence type="ECO:0000259" key="3">
    <source>
        <dbReference type="Pfam" id="PF01571"/>
    </source>
</evidence>
<proteinExistence type="inferred from homology"/>
<name>A0ABW0BDL8_9ACTN</name>
<dbReference type="InterPro" id="IPR028896">
    <property type="entry name" value="GcvT/YgfZ/DmdA"/>
</dbReference>
<sequence>MSLDFTAINPAAARAGETTQAGSGDLPERAQYVVVGGGMVGTSIAYHLALLGATDVVLLERKQLTSGTTWHAAGEVVSGGASEDALWMARYSAELYARLEEETGVATGFRRCGYLQLATTARADENLRRETAYMRSVGMTKDVLSPREVADLVPLMRTDDVVHGFWTPDEGRANPVDVTMSLARGARQRGVRIFQDTEVTDFVLDHGRVVGVRTDRGDVGCEKVVLAAGLWGRELAAKAGVTVPLQAAEHYYLLTEPIPGVTPESVPVIEDGEAYGYYREEGGGLLVGMFEPVGKAWALDGTPRDSAFAVLPPDWERLAPFLEVAMRRFPALEDAGIRTLFCGPESFTDDLSPMLGESPEVDNLYLACGLNSIGILSGGGLGHVMAQWMLEEHPPIDVTTVGVDRAHEFQATRLFRRERTVERLGFLLNDLSWPNAQPRLGRHVRRSPYHAQHVADGAHFVATSGWEYPDYFAGPGVTPTVEWGYARGEAFERTREEHLRARDSVAIFDMSLMSHHLVQGPDACAVLNRVCANDVDTAPGRVVYTQWLDDRGGIIADVTVTRMADDAYVVVSGDNIHRRVPAWIRRQTRAGEFLTVTDVTSGHAMLSVQGPRSRELLQRLSPDDWSDAAFPYLTARKVELGYTPLWALRVTYVGELGWDLLVPTEFGATLYEQLREAGEDLGLLPTGLGALETMRLEKAFRDMGHDIDSGDTPLEAGLGFAVAWDKPGGFVGRDALLAQREAGPPSARLVNVLLDSPDHDLVGDEPVYWDDQPVGHVRSGGFGHSLGAACGIAGLTREGGVTAGGLAAGSFEVDVAGTRVPARVSLRPFFDPDRSRILS</sequence>
<dbReference type="SUPFAM" id="SSF103025">
    <property type="entry name" value="Folate-binding domain"/>
    <property type="match status" value="1"/>
</dbReference>
<feature type="domain" description="FAD dependent oxidoreductase" evidence="2">
    <location>
        <begin position="32"/>
        <end position="388"/>
    </location>
</feature>
<accession>A0ABW0BDL8</accession>
<dbReference type="PANTHER" id="PTHR43757">
    <property type="entry name" value="AMINOMETHYLTRANSFERASE"/>
    <property type="match status" value="1"/>
</dbReference>
<dbReference type="Proteomes" id="UP001596087">
    <property type="component" value="Unassembled WGS sequence"/>
</dbReference>
<dbReference type="SUPFAM" id="SSF54373">
    <property type="entry name" value="FAD-linked reductases, C-terminal domain"/>
    <property type="match status" value="1"/>
</dbReference>
<dbReference type="Pfam" id="PF01266">
    <property type="entry name" value="DAO"/>
    <property type="match status" value="1"/>
</dbReference>
<dbReference type="InterPro" id="IPR006076">
    <property type="entry name" value="FAD-dep_OxRdtase"/>
</dbReference>
<dbReference type="PANTHER" id="PTHR43757:SF15">
    <property type="entry name" value="PYRUVATE DEHYDROGENASE PHOSPHATASE REGULATORY SUBUNIT, MITOCHONDRIAL-LIKE"/>
    <property type="match status" value="1"/>
</dbReference>
<evidence type="ECO:0000313" key="6">
    <source>
        <dbReference type="Proteomes" id="UP001596087"/>
    </source>
</evidence>
<dbReference type="Pfam" id="PF08669">
    <property type="entry name" value="GCV_T_C"/>
    <property type="match status" value="1"/>
</dbReference>
<keyword evidence="6" id="KW-1185">Reference proteome</keyword>
<organism evidence="5 6">
    <name type="scientific">Nocardioides taihuensis</name>
    <dbReference type="NCBI Taxonomy" id="1835606"/>
    <lineage>
        <taxon>Bacteria</taxon>
        <taxon>Bacillati</taxon>
        <taxon>Actinomycetota</taxon>
        <taxon>Actinomycetes</taxon>
        <taxon>Propionibacteriales</taxon>
        <taxon>Nocardioidaceae</taxon>
        <taxon>Nocardioides</taxon>
    </lineage>
</organism>
<feature type="domain" description="Aminomethyltransferase C-terminal" evidence="4">
    <location>
        <begin position="748"/>
        <end position="831"/>
    </location>
</feature>
<evidence type="ECO:0000256" key="1">
    <source>
        <dbReference type="ARBA" id="ARBA00008609"/>
    </source>
</evidence>
<evidence type="ECO:0000313" key="5">
    <source>
        <dbReference type="EMBL" id="MFC5175336.1"/>
    </source>
</evidence>
<dbReference type="SUPFAM" id="SSF51905">
    <property type="entry name" value="FAD/NAD(P)-binding domain"/>
    <property type="match status" value="1"/>
</dbReference>
<dbReference type="Pfam" id="PF01571">
    <property type="entry name" value="GCV_T"/>
    <property type="match status" value="1"/>
</dbReference>
<dbReference type="InterPro" id="IPR029043">
    <property type="entry name" value="GcvT/YgfZ_C"/>
</dbReference>
<comment type="caution">
    <text evidence="5">The sequence shown here is derived from an EMBL/GenBank/DDBJ whole genome shotgun (WGS) entry which is preliminary data.</text>
</comment>
<dbReference type="InterPro" id="IPR006222">
    <property type="entry name" value="GCVT_N"/>
</dbReference>
<dbReference type="SUPFAM" id="SSF101790">
    <property type="entry name" value="Aminomethyltransferase beta-barrel domain"/>
    <property type="match status" value="1"/>
</dbReference>
<gene>
    <name evidence="5" type="ORF">ACFPGP_01550</name>
</gene>
<dbReference type="EMBL" id="JBHSKD010000002">
    <property type="protein sequence ID" value="MFC5175336.1"/>
    <property type="molecule type" value="Genomic_DNA"/>
</dbReference>
<reference evidence="6" key="1">
    <citation type="journal article" date="2019" name="Int. J. Syst. Evol. Microbiol.">
        <title>The Global Catalogue of Microorganisms (GCM) 10K type strain sequencing project: providing services to taxonomists for standard genome sequencing and annotation.</title>
        <authorList>
            <consortium name="The Broad Institute Genomics Platform"/>
            <consortium name="The Broad Institute Genome Sequencing Center for Infectious Disease"/>
            <person name="Wu L."/>
            <person name="Ma J."/>
        </authorList>
    </citation>
    <scope>NUCLEOTIDE SEQUENCE [LARGE SCALE GENOMIC DNA]</scope>
    <source>
        <strain evidence="6">DFY41</strain>
    </source>
</reference>
<dbReference type="RefSeq" id="WP_378585937.1">
    <property type="nucleotide sequence ID" value="NZ_JBHSKD010000002.1"/>
</dbReference>
<dbReference type="Gene3D" id="3.30.9.10">
    <property type="entry name" value="D-Amino Acid Oxidase, subunit A, domain 2"/>
    <property type="match status" value="1"/>
</dbReference>
<dbReference type="Gene3D" id="3.30.1360.120">
    <property type="entry name" value="Probable tRNA modification gtpase trme, domain 1"/>
    <property type="match status" value="1"/>
</dbReference>
<dbReference type="InterPro" id="IPR027266">
    <property type="entry name" value="TrmE/GcvT-like"/>
</dbReference>
<feature type="domain" description="GCVT N-terminal" evidence="3">
    <location>
        <begin position="450"/>
        <end position="726"/>
    </location>
</feature>
<protein>
    <submittedName>
        <fullName evidence="5">FAD-dependent oxidoreductase</fullName>
    </submittedName>
</protein>
<evidence type="ECO:0000259" key="4">
    <source>
        <dbReference type="Pfam" id="PF08669"/>
    </source>
</evidence>
<evidence type="ECO:0000259" key="2">
    <source>
        <dbReference type="Pfam" id="PF01266"/>
    </source>
</evidence>
<dbReference type="Gene3D" id="3.50.50.60">
    <property type="entry name" value="FAD/NAD(P)-binding domain"/>
    <property type="match status" value="1"/>
</dbReference>
<dbReference type="InterPro" id="IPR036188">
    <property type="entry name" value="FAD/NAD-bd_sf"/>
</dbReference>
<dbReference type="InterPro" id="IPR013977">
    <property type="entry name" value="GcvT_C"/>
</dbReference>